<proteinExistence type="predicted"/>
<evidence type="ECO:0000313" key="10">
    <source>
        <dbReference type="Proteomes" id="UP000015346"/>
    </source>
</evidence>
<comment type="caution">
    <text evidence="9">The sequence shown here is derived from an EMBL/GenBank/DDBJ whole genome shotgun (WGS) entry which is preliminary data.</text>
</comment>
<organism evidence="9 10">
    <name type="scientific">Rubellimicrobium thermophilum DSM 16684</name>
    <dbReference type="NCBI Taxonomy" id="1123069"/>
    <lineage>
        <taxon>Bacteria</taxon>
        <taxon>Pseudomonadati</taxon>
        <taxon>Pseudomonadota</taxon>
        <taxon>Alphaproteobacteria</taxon>
        <taxon>Rhodobacterales</taxon>
        <taxon>Roseobacteraceae</taxon>
        <taxon>Rubellimicrobium</taxon>
    </lineage>
</organism>
<dbReference type="Proteomes" id="UP000015346">
    <property type="component" value="Unassembled WGS sequence"/>
</dbReference>
<dbReference type="PANTHER" id="PTHR43373">
    <property type="entry name" value="NA(+)/H(+) ANTIPORTER SUBUNIT"/>
    <property type="match status" value="1"/>
</dbReference>
<dbReference type="InterPro" id="IPR050616">
    <property type="entry name" value="CPA3_Na-H_Antiporter_A"/>
</dbReference>
<evidence type="ECO:0000256" key="3">
    <source>
        <dbReference type="ARBA" id="ARBA00022989"/>
    </source>
</evidence>
<evidence type="ECO:0000259" key="8">
    <source>
        <dbReference type="Pfam" id="PF00662"/>
    </source>
</evidence>
<feature type="signal peptide" evidence="7">
    <location>
        <begin position="1"/>
        <end position="19"/>
    </location>
</feature>
<keyword evidence="2 6" id="KW-0812">Transmembrane</keyword>
<accession>S9R2C6</accession>
<dbReference type="AlphaFoldDB" id="S9R2C6"/>
<keyword evidence="4 6" id="KW-0472">Membrane</keyword>
<evidence type="ECO:0000256" key="2">
    <source>
        <dbReference type="ARBA" id="ARBA00022692"/>
    </source>
</evidence>
<feature type="region of interest" description="Disordered" evidence="5">
    <location>
        <begin position="297"/>
        <end position="391"/>
    </location>
</feature>
<feature type="chain" id="PRO_5004555569" evidence="7">
    <location>
        <begin position="20"/>
        <end position="451"/>
    </location>
</feature>
<dbReference type="STRING" id="1123069.ruthe_00046"/>
<dbReference type="EMBL" id="AOLV01000001">
    <property type="protein sequence ID" value="EPX87841.1"/>
    <property type="molecule type" value="Genomic_DNA"/>
</dbReference>
<evidence type="ECO:0000256" key="6">
    <source>
        <dbReference type="SAM" id="Phobius"/>
    </source>
</evidence>
<dbReference type="InterPro" id="IPR001516">
    <property type="entry name" value="Proton_antipo_N"/>
</dbReference>
<feature type="transmembrane region" description="Helical" evidence="6">
    <location>
        <begin position="109"/>
        <end position="128"/>
    </location>
</feature>
<gene>
    <name evidence="9" type="ORF">ruthe_00046</name>
</gene>
<feature type="compositionally biased region" description="Basic residues" evidence="5">
    <location>
        <begin position="373"/>
        <end position="387"/>
    </location>
</feature>
<sequence>MTGTLLFLLVCLPFAGAAAAGLLPTHARNAAAWLAGSVAVLSLAVVLALDPASAGDGVIRHGMPWMPSLGISLSLRLDGFAWLFAALVTGIGALVAIYARYYMAAEDPVPRFFAFLLAFMGSMLGLVLSGNLLQIAFFWEMTSLFSFLLIAYRTQSAAAREGARMALTLDRGGRAVSLCRDAPARPCGRQLRSRCRSCCRGTRARASGLSACPDPDPARSPDQVGPVPLPFLAAAGDGRADAGFGLSAFGNAGEGGGVPAGPALARARGDRGLVLDRRHGRSRDAAAWRLCRDLPERPEGSAGLFDDQPSGPDHPAAGPEQRTRPCRRRLPHREPRDLQGLAVHGRRHHRSRDGHARHPPPLGPCRADALHRAPGHRRRRRHGRRAAAQRLPVQGDVLCRGAFGRGRAALPPRHPPAGSRRGQRLQRRLFAAADPRCLLRPAPFGSAPHPA</sequence>
<name>S9R2C6_9RHOB</name>
<evidence type="ECO:0000256" key="1">
    <source>
        <dbReference type="ARBA" id="ARBA00004141"/>
    </source>
</evidence>
<dbReference type="Pfam" id="PF00662">
    <property type="entry name" value="Proton_antipo_N"/>
    <property type="match status" value="1"/>
</dbReference>
<comment type="subcellular location">
    <subcellularLocation>
        <location evidence="1">Membrane</location>
        <topology evidence="1">Multi-pass membrane protein</topology>
    </subcellularLocation>
</comment>
<dbReference type="PRINTS" id="PR01434">
    <property type="entry name" value="NADHDHGNASE5"/>
</dbReference>
<dbReference type="GO" id="GO:0016020">
    <property type="term" value="C:membrane"/>
    <property type="evidence" value="ECO:0007669"/>
    <property type="project" value="UniProtKB-SubCell"/>
</dbReference>
<dbReference type="HOGENOM" id="CLU_606746_0_0_5"/>
<keyword evidence="10" id="KW-1185">Reference proteome</keyword>
<feature type="compositionally biased region" description="Basic residues" evidence="5">
    <location>
        <begin position="344"/>
        <end position="358"/>
    </location>
</feature>
<evidence type="ECO:0000313" key="9">
    <source>
        <dbReference type="EMBL" id="EPX87841.1"/>
    </source>
</evidence>
<feature type="domain" description="NADH-Ubiquinone oxidoreductase (complex I) chain 5 N-terminal" evidence="8">
    <location>
        <begin position="66"/>
        <end position="113"/>
    </location>
</feature>
<keyword evidence="7" id="KW-0732">Signal</keyword>
<protein>
    <submittedName>
        <fullName evidence="9">NADH:ubiquinone oxidoreductase subunit 5 (Chain L)/Multisubunit Na+/H+ antiporter, MnhA subunit</fullName>
    </submittedName>
</protein>
<keyword evidence="3 6" id="KW-1133">Transmembrane helix</keyword>
<evidence type="ECO:0000256" key="7">
    <source>
        <dbReference type="SAM" id="SignalP"/>
    </source>
</evidence>
<evidence type="ECO:0000256" key="5">
    <source>
        <dbReference type="SAM" id="MobiDB-lite"/>
    </source>
</evidence>
<evidence type="ECO:0000256" key="4">
    <source>
        <dbReference type="ARBA" id="ARBA00023136"/>
    </source>
</evidence>
<feature type="transmembrane region" description="Helical" evidence="6">
    <location>
        <begin position="30"/>
        <end position="59"/>
    </location>
</feature>
<feature type="transmembrane region" description="Helical" evidence="6">
    <location>
        <begin position="80"/>
        <end position="103"/>
    </location>
</feature>
<keyword evidence="9" id="KW-0830">Ubiquinone</keyword>
<dbReference type="PANTHER" id="PTHR43373:SF1">
    <property type="entry name" value="NA(+)_H(+) ANTIPORTER SUBUNIT A"/>
    <property type="match status" value="1"/>
</dbReference>
<reference evidence="9 10" key="1">
    <citation type="journal article" date="2013" name="Stand. Genomic Sci.">
        <title>Genome sequence of the reddish-pigmented Rubellimicrobium thermophilum type strain (DSM 16684(T)), a member of the Roseobacter clade.</title>
        <authorList>
            <person name="Fiebig A."/>
            <person name="Riedel T."/>
            <person name="Gronow S."/>
            <person name="Petersen J."/>
            <person name="Klenk H.P."/>
            <person name="Goker M."/>
        </authorList>
    </citation>
    <scope>NUCLEOTIDE SEQUENCE [LARGE SCALE GENOMIC DNA]</scope>
    <source>
        <strain evidence="9 10">DSM 16684</strain>
    </source>
</reference>